<organism evidence="1 2">
    <name type="scientific">Oryza meyeriana var. granulata</name>
    <dbReference type="NCBI Taxonomy" id="110450"/>
    <lineage>
        <taxon>Eukaryota</taxon>
        <taxon>Viridiplantae</taxon>
        <taxon>Streptophyta</taxon>
        <taxon>Embryophyta</taxon>
        <taxon>Tracheophyta</taxon>
        <taxon>Spermatophyta</taxon>
        <taxon>Magnoliopsida</taxon>
        <taxon>Liliopsida</taxon>
        <taxon>Poales</taxon>
        <taxon>Poaceae</taxon>
        <taxon>BOP clade</taxon>
        <taxon>Oryzoideae</taxon>
        <taxon>Oryzeae</taxon>
        <taxon>Oryzinae</taxon>
        <taxon>Oryza</taxon>
        <taxon>Oryza meyeriana</taxon>
    </lineage>
</organism>
<dbReference type="Proteomes" id="UP000479710">
    <property type="component" value="Unassembled WGS sequence"/>
</dbReference>
<proteinExistence type="predicted"/>
<reference evidence="1 2" key="1">
    <citation type="submission" date="2019-11" db="EMBL/GenBank/DDBJ databases">
        <title>Whole genome sequence of Oryza granulata.</title>
        <authorList>
            <person name="Li W."/>
        </authorList>
    </citation>
    <scope>NUCLEOTIDE SEQUENCE [LARGE SCALE GENOMIC DNA]</scope>
    <source>
        <strain evidence="2">cv. Menghai</strain>
        <tissue evidence="1">Leaf</tissue>
    </source>
</reference>
<gene>
    <name evidence="1" type="ORF">E2562_010122</name>
</gene>
<comment type="caution">
    <text evidence="1">The sequence shown here is derived from an EMBL/GenBank/DDBJ whole genome shotgun (WGS) entry which is preliminary data.</text>
</comment>
<protein>
    <submittedName>
        <fullName evidence="1">Uncharacterized protein</fullName>
    </submittedName>
</protein>
<evidence type="ECO:0000313" key="2">
    <source>
        <dbReference type="Proteomes" id="UP000479710"/>
    </source>
</evidence>
<name>A0A6G1EKI8_9ORYZ</name>
<evidence type="ECO:0000313" key="1">
    <source>
        <dbReference type="EMBL" id="KAF0924473.1"/>
    </source>
</evidence>
<dbReference type="AlphaFoldDB" id="A0A6G1EKI8"/>
<keyword evidence="2" id="KW-1185">Reference proteome</keyword>
<dbReference type="EMBL" id="SPHZ02000003">
    <property type="protein sequence ID" value="KAF0924473.1"/>
    <property type="molecule type" value="Genomic_DNA"/>
</dbReference>
<accession>A0A6G1EKI8</accession>
<sequence length="64" mass="7288">MLPPCPNLAYAWIGQNNFSGEIAQAWQSPNIDKHYLSINIIAPGKQQLNWRLPICPKTHSYAHM</sequence>